<keyword evidence="11" id="KW-1185">Reference proteome</keyword>
<dbReference type="PANTHER" id="PTHR31283:SF5">
    <property type="entry name" value="EKC_KEOPS COMPLEX SUBUNIT LAGE3"/>
    <property type="match status" value="1"/>
</dbReference>
<protein>
    <recommendedName>
        <fullName evidence="9">L antigen family member 3</fullName>
    </recommendedName>
</protein>
<dbReference type="Ensembl" id="ENSCABT00000001882.1">
    <property type="protein sequence ID" value="ENSCABP00000001735.1"/>
    <property type="gene ID" value="ENSCABG00000001405.1"/>
</dbReference>
<evidence type="ECO:0000256" key="9">
    <source>
        <dbReference type="ARBA" id="ARBA00076355"/>
    </source>
</evidence>
<evidence type="ECO:0000256" key="7">
    <source>
        <dbReference type="ARBA" id="ARBA00053047"/>
    </source>
</evidence>
<dbReference type="PANTHER" id="PTHR31283">
    <property type="entry name" value="EKC/KEOPS COMPLEX SUBUNIT PCC1 FAMILY MEMBER"/>
    <property type="match status" value="1"/>
</dbReference>
<comment type="subunit">
    <text evidence="8">Component of the EKC/KEOPS complex composed of at least GON7, TP53RK, TPRKB, OSGEP and LAGE3; the whole complex dimerizes.</text>
</comment>
<proteinExistence type="inferred from homology"/>
<comment type="function">
    <text evidence="7">Component of the EKC/KEOPS complex that is required for the formation of a threonylcarbamoyl group on adenosine at position 37 (t(6)A37) in tRNAs that read codons beginning with adenine. The complex is probably involved in the transfer of the threonylcarbamoyl moiety of threonylcarbamoyl-AMP (TC-AMP) to the N6 group of A37. LAGE3 functions as a dimerization module for the complex.</text>
</comment>
<reference evidence="10" key="2">
    <citation type="submission" date="2025-09" db="UniProtKB">
        <authorList>
            <consortium name="Ensembl"/>
        </authorList>
    </citation>
    <scope>IDENTIFICATION</scope>
</reference>
<dbReference type="GeneTree" id="ENSGT00410000025802"/>
<comment type="similarity">
    <text evidence="3">Belongs to the CTAG/PCC1 family.</text>
</comment>
<evidence type="ECO:0000256" key="3">
    <source>
        <dbReference type="ARBA" id="ARBA00007073"/>
    </source>
</evidence>
<reference evidence="10" key="1">
    <citation type="submission" date="2025-08" db="UniProtKB">
        <authorList>
            <consortium name="Ensembl"/>
        </authorList>
    </citation>
    <scope>IDENTIFICATION</scope>
</reference>
<dbReference type="GO" id="GO:0008033">
    <property type="term" value="P:tRNA processing"/>
    <property type="evidence" value="ECO:0007669"/>
    <property type="project" value="UniProtKB-KW"/>
</dbReference>
<keyword evidence="6" id="KW-0539">Nucleus</keyword>
<accession>A0A8C0G004</accession>
<dbReference type="GO" id="GO:0005634">
    <property type="term" value="C:nucleus"/>
    <property type="evidence" value="ECO:0007669"/>
    <property type="project" value="UniProtKB-SubCell"/>
</dbReference>
<organism evidence="10 11">
    <name type="scientific">Chelonoidis abingdonii</name>
    <name type="common">Abingdon island giant tortoise</name>
    <name type="synonym">Testudo abingdonii</name>
    <dbReference type="NCBI Taxonomy" id="106734"/>
    <lineage>
        <taxon>Eukaryota</taxon>
        <taxon>Metazoa</taxon>
        <taxon>Chordata</taxon>
        <taxon>Craniata</taxon>
        <taxon>Vertebrata</taxon>
        <taxon>Euteleostomi</taxon>
        <taxon>Archelosauria</taxon>
        <taxon>Testudinata</taxon>
        <taxon>Testudines</taxon>
        <taxon>Cryptodira</taxon>
        <taxon>Durocryptodira</taxon>
        <taxon>Testudinoidea</taxon>
        <taxon>Testudinidae</taxon>
        <taxon>Chelonoidis</taxon>
    </lineage>
</organism>
<evidence type="ECO:0000256" key="6">
    <source>
        <dbReference type="ARBA" id="ARBA00023242"/>
    </source>
</evidence>
<dbReference type="GO" id="GO:0005737">
    <property type="term" value="C:cytoplasm"/>
    <property type="evidence" value="ECO:0007669"/>
    <property type="project" value="UniProtKB-SubCell"/>
</dbReference>
<evidence type="ECO:0000256" key="4">
    <source>
        <dbReference type="ARBA" id="ARBA00022490"/>
    </source>
</evidence>
<evidence type="ECO:0000256" key="5">
    <source>
        <dbReference type="ARBA" id="ARBA00022694"/>
    </source>
</evidence>
<dbReference type="GO" id="GO:0070525">
    <property type="term" value="P:tRNA threonylcarbamoyladenosine metabolic process"/>
    <property type="evidence" value="ECO:0007669"/>
    <property type="project" value="TreeGrafter"/>
</dbReference>
<dbReference type="Pfam" id="PF09341">
    <property type="entry name" value="Pcc1"/>
    <property type="match status" value="1"/>
</dbReference>
<dbReference type="GO" id="GO:0000408">
    <property type="term" value="C:EKC/KEOPS complex"/>
    <property type="evidence" value="ECO:0007669"/>
    <property type="project" value="TreeGrafter"/>
</dbReference>
<dbReference type="Gene3D" id="3.30.310.50">
    <property type="entry name" value="Alpha-D-phosphohexomutase, C-terminal domain"/>
    <property type="match status" value="1"/>
</dbReference>
<name>A0A8C0G004_CHEAB</name>
<keyword evidence="4" id="KW-0963">Cytoplasm</keyword>
<dbReference type="FunFam" id="3.30.310.50:FF:000005">
    <property type="entry name" value="L antigen family member 3"/>
    <property type="match status" value="1"/>
</dbReference>
<evidence type="ECO:0000256" key="1">
    <source>
        <dbReference type="ARBA" id="ARBA00004123"/>
    </source>
</evidence>
<evidence type="ECO:0000313" key="11">
    <source>
        <dbReference type="Proteomes" id="UP000694404"/>
    </source>
</evidence>
<keyword evidence="5" id="KW-0819">tRNA processing</keyword>
<evidence type="ECO:0000256" key="2">
    <source>
        <dbReference type="ARBA" id="ARBA00004496"/>
    </source>
</evidence>
<sequence length="185" mass="20092">MEEAGGQANYCAGIVSVRASRRRRGGAGGVSGVQRGLGVRGLWQRGGAEGVGDLGEVMRLWDIRGPRGLWGEGLRRGGLPQWKALSLTCLPQFFPTPFFLNLPPSTLSIPFPSPLEAQIAHGSLAPDPEPRKGGISKELTVTENFLHVRWKADEARILRVSISSFLDHLSLVIETMEMFGPPVPR</sequence>
<dbReference type="InterPro" id="IPR015419">
    <property type="entry name" value="CTAG/Pcc1"/>
</dbReference>
<dbReference type="Proteomes" id="UP000694404">
    <property type="component" value="Unplaced"/>
</dbReference>
<dbReference type="AlphaFoldDB" id="A0A8C0G004"/>
<evidence type="ECO:0000256" key="8">
    <source>
        <dbReference type="ARBA" id="ARBA00062157"/>
    </source>
</evidence>
<comment type="subcellular location">
    <subcellularLocation>
        <location evidence="2">Cytoplasm</location>
    </subcellularLocation>
    <subcellularLocation>
        <location evidence="1">Nucleus</location>
    </subcellularLocation>
</comment>
<evidence type="ECO:0000313" key="10">
    <source>
        <dbReference type="Ensembl" id="ENSCABP00000001735.1"/>
    </source>
</evidence>